<feature type="transmembrane region" description="Helical" evidence="1">
    <location>
        <begin position="33"/>
        <end position="54"/>
    </location>
</feature>
<name>A0A2I0JHL7_PUNGR</name>
<feature type="transmembrane region" description="Helical" evidence="1">
    <location>
        <begin position="75"/>
        <end position="97"/>
    </location>
</feature>
<keyword evidence="1" id="KW-1133">Transmembrane helix</keyword>
<sequence length="327" mass="35877">MERLLALLEAQAMAATAIAPATQAPHTLPRTLLVSYTLATSTLPIIMTIMALVASVPSLGSSMSIPITATPAVSLGSLVSMFILPPIPFVLPLAFFAPTNVFASRPKPFIYRAGLSAPPIAGITTTWAGAEQDRRLKRIEEAMKSMHGLRHQRGLSYEDLCLFSQMSRPQKFKVPKFKKYNGIRNPMVHFRLYLAKMDPYKENEPNPGISAGLGATKGTTLKESVHPLPVFVSKSYWIMLQKGWIAPEPCRAGYCATNPNAHCEFHMDTAGHSMEICPGLRHMIQDFIDIGKLKFNAVQLPNVSVNPFLVHTSSSEPSVDMIGMMEI</sequence>
<keyword evidence="1" id="KW-0812">Transmembrane</keyword>
<dbReference type="Proteomes" id="UP000233551">
    <property type="component" value="Unassembled WGS sequence"/>
</dbReference>
<comment type="caution">
    <text evidence="2">The sequence shown here is derived from an EMBL/GenBank/DDBJ whole genome shotgun (WGS) entry which is preliminary data.</text>
</comment>
<keyword evidence="1" id="KW-0472">Membrane</keyword>
<evidence type="ECO:0000313" key="3">
    <source>
        <dbReference type="Proteomes" id="UP000233551"/>
    </source>
</evidence>
<keyword evidence="3" id="KW-1185">Reference proteome</keyword>
<protein>
    <submittedName>
        <fullName evidence="2">Uncharacterized protein</fullName>
    </submittedName>
</protein>
<evidence type="ECO:0000313" key="2">
    <source>
        <dbReference type="EMBL" id="PKI55744.1"/>
    </source>
</evidence>
<dbReference type="AlphaFoldDB" id="A0A2I0JHL7"/>
<organism evidence="2 3">
    <name type="scientific">Punica granatum</name>
    <name type="common">Pomegranate</name>
    <dbReference type="NCBI Taxonomy" id="22663"/>
    <lineage>
        <taxon>Eukaryota</taxon>
        <taxon>Viridiplantae</taxon>
        <taxon>Streptophyta</taxon>
        <taxon>Embryophyta</taxon>
        <taxon>Tracheophyta</taxon>
        <taxon>Spermatophyta</taxon>
        <taxon>Magnoliopsida</taxon>
        <taxon>eudicotyledons</taxon>
        <taxon>Gunneridae</taxon>
        <taxon>Pentapetalae</taxon>
        <taxon>rosids</taxon>
        <taxon>malvids</taxon>
        <taxon>Myrtales</taxon>
        <taxon>Lythraceae</taxon>
        <taxon>Punica</taxon>
    </lineage>
</organism>
<reference evidence="2 3" key="1">
    <citation type="submission" date="2017-11" db="EMBL/GenBank/DDBJ databases">
        <title>De-novo sequencing of pomegranate (Punica granatum L.) genome.</title>
        <authorList>
            <person name="Akparov Z."/>
            <person name="Amiraslanov A."/>
            <person name="Hajiyeva S."/>
            <person name="Abbasov M."/>
            <person name="Kaur K."/>
            <person name="Hamwieh A."/>
            <person name="Solovyev V."/>
            <person name="Salamov A."/>
            <person name="Braich B."/>
            <person name="Kosarev P."/>
            <person name="Mahmoud A."/>
            <person name="Hajiyev E."/>
            <person name="Babayeva S."/>
            <person name="Izzatullayeva V."/>
            <person name="Mammadov A."/>
            <person name="Mammadov A."/>
            <person name="Sharifova S."/>
            <person name="Ojaghi J."/>
            <person name="Eynullazada K."/>
            <person name="Bayramov B."/>
            <person name="Abdulazimova A."/>
            <person name="Shahmuradov I."/>
        </authorList>
    </citation>
    <scope>NUCLEOTIDE SEQUENCE [LARGE SCALE GENOMIC DNA]</scope>
    <source>
        <strain evidence="3">cv. AG2017</strain>
        <tissue evidence="2">Leaf</tissue>
    </source>
</reference>
<feature type="transmembrane region" description="Helical" evidence="1">
    <location>
        <begin position="109"/>
        <end position="130"/>
    </location>
</feature>
<gene>
    <name evidence="2" type="ORF">CRG98_023876</name>
</gene>
<proteinExistence type="predicted"/>
<accession>A0A2I0JHL7</accession>
<evidence type="ECO:0000256" key="1">
    <source>
        <dbReference type="SAM" id="Phobius"/>
    </source>
</evidence>
<dbReference type="EMBL" id="PGOL01001680">
    <property type="protein sequence ID" value="PKI55744.1"/>
    <property type="molecule type" value="Genomic_DNA"/>
</dbReference>